<dbReference type="AlphaFoldDB" id="A0A976IF29"/>
<dbReference type="EMBL" id="SHOA02000016">
    <property type="protein sequence ID" value="TDH69481.1"/>
    <property type="molecule type" value="Genomic_DNA"/>
</dbReference>
<dbReference type="GeneID" id="94349630"/>
<dbReference type="KEGG" id="blac:94349630"/>
<keyword evidence="2" id="KW-1185">Reference proteome</keyword>
<comment type="caution">
    <text evidence="1">The sequence shown here is derived from an EMBL/GenBank/DDBJ whole genome shotgun (WGS) entry which is preliminary data.</text>
</comment>
<accession>A0A976IF29</accession>
<sequence length="100" mass="11363">MPAGAIEDSKQQTVGRRRYRDEPTKLLCDVPDMEQTTQVFHPSKRIKIAPTYLDDYYVNATMTISNQAMKSGTKTVKMPHSYNEAVVSPQSQKWLTGVKQ</sequence>
<reference evidence="1 2" key="1">
    <citation type="journal article" date="2021" name="Genome Biol.">
        <title>AFLAP: assembly-free linkage analysis pipeline using k-mers from genome sequencing data.</title>
        <authorList>
            <person name="Fletcher K."/>
            <person name="Zhang L."/>
            <person name="Gil J."/>
            <person name="Han R."/>
            <person name="Cavanaugh K."/>
            <person name="Michelmore R."/>
        </authorList>
    </citation>
    <scope>NUCLEOTIDE SEQUENCE [LARGE SCALE GENOMIC DNA]</scope>
    <source>
        <strain evidence="1 2">SF5</strain>
    </source>
</reference>
<gene>
    <name evidence="1" type="ORF">CCR75_005885</name>
</gene>
<protein>
    <submittedName>
        <fullName evidence="1">Uncharacterized protein</fullName>
    </submittedName>
</protein>
<name>A0A976IF29_BRELC</name>
<evidence type="ECO:0000313" key="2">
    <source>
        <dbReference type="Proteomes" id="UP000294530"/>
    </source>
</evidence>
<proteinExistence type="predicted"/>
<dbReference type="RefSeq" id="XP_067818980.1">
    <property type="nucleotide sequence ID" value="XM_067963959.1"/>
</dbReference>
<evidence type="ECO:0000313" key="1">
    <source>
        <dbReference type="EMBL" id="TDH69481.1"/>
    </source>
</evidence>
<organism evidence="1 2">
    <name type="scientific">Bremia lactucae</name>
    <name type="common">Lettuce downy mildew</name>
    <dbReference type="NCBI Taxonomy" id="4779"/>
    <lineage>
        <taxon>Eukaryota</taxon>
        <taxon>Sar</taxon>
        <taxon>Stramenopiles</taxon>
        <taxon>Oomycota</taxon>
        <taxon>Peronosporomycetes</taxon>
        <taxon>Peronosporales</taxon>
        <taxon>Peronosporaceae</taxon>
        <taxon>Bremia</taxon>
    </lineage>
</organism>
<dbReference type="Proteomes" id="UP000294530">
    <property type="component" value="Unassembled WGS sequence"/>
</dbReference>